<sequence>MIELDEPDESNAEAEPENAGEINAENQGNWIQNEGYQLRDRTTLRLPARYQGDLLLAEIEKLLSYREAIQSEEAANWKKAMNEEYKSLTQNYAWELMEAPKNSTIIDCKWTYKLKRDANGNIQWYKARLVARGFRQQAGIDYQETHSPVVRFDSIRAVLPVASYMKIRQFDVKTAFLYGDIEETIYMQQPEGYEDKTGRICRLRRSLYELKQSSRCWNKCFTEFLQRFNLKATQADSCIFISQNQKQKLILAIYIDDGLIVAQDQISINKLLSELEAKFEITHHNTNMFLGIHIERETDGSIFLHQEAYAKRVLQRFKMEEANPVAIPADPHQKLCPAQAGDESDVTTAPYREAVGSLMYLSVETRYHICRSSGQPTLGKTPNNPLESCKTNTKIFKRNNQPRTQV</sequence>
<evidence type="ECO:0000313" key="4">
    <source>
        <dbReference type="Proteomes" id="UP000036403"/>
    </source>
</evidence>
<reference evidence="3 4" key="1">
    <citation type="submission" date="2015-04" db="EMBL/GenBank/DDBJ databases">
        <title>Lasius niger genome sequencing.</title>
        <authorList>
            <person name="Konorov E.A."/>
            <person name="Nikitin M.A."/>
            <person name="Kirill M.V."/>
            <person name="Chang P."/>
        </authorList>
    </citation>
    <scope>NUCLEOTIDE SEQUENCE [LARGE SCALE GENOMIC DNA]</scope>
    <source>
        <tissue evidence="3">Whole</tissue>
    </source>
</reference>
<evidence type="ECO:0000313" key="3">
    <source>
        <dbReference type="EMBL" id="KMQ90226.1"/>
    </source>
</evidence>
<feature type="domain" description="Reverse transcriptase Ty1/copia-type" evidence="2">
    <location>
        <begin position="92"/>
        <end position="329"/>
    </location>
</feature>
<name>A0A0J7KJ42_LASNI</name>
<dbReference type="Proteomes" id="UP000036403">
    <property type="component" value="Unassembled WGS sequence"/>
</dbReference>
<dbReference type="AlphaFoldDB" id="A0A0J7KJ42"/>
<proteinExistence type="predicted"/>
<organism evidence="3 4">
    <name type="scientific">Lasius niger</name>
    <name type="common">Black garden ant</name>
    <dbReference type="NCBI Taxonomy" id="67767"/>
    <lineage>
        <taxon>Eukaryota</taxon>
        <taxon>Metazoa</taxon>
        <taxon>Ecdysozoa</taxon>
        <taxon>Arthropoda</taxon>
        <taxon>Hexapoda</taxon>
        <taxon>Insecta</taxon>
        <taxon>Pterygota</taxon>
        <taxon>Neoptera</taxon>
        <taxon>Endopterygota</taxon>
        <taxon>Hymenoptera</taxon>
        <taxon>Apocrita</taxon>
        <taxon>Aculeata</taxon>
        <taxon>Formicoidea</taxon>
        <taxon>Formicidae</taxon>
        <taxon>Formicinae</taxon>
        <taxon>Lasius</taxon>
        <taxon>Lasius</taxon>
    </lineage>
</organism>
<dbReference type="OrthoDB" id="7549815at2759"/>
<evidence type="ECO:0000256" key="1">
    <source>
        <dbReference type="SAM" id="MobiDB-lite"/>
    </source>
</evidence>
<gene>
    <name evidence="3" type="ORF">RF55_10037</name>
</gene>
<keyword evidence="4" id="KW-1185">Reference proteome</keyword>
<protein>
    <submittedName>
        <fullName evidence="3">Retrovirus-related pol polyprotein from transposon tnt 1-94</fullName>
    </submittedName>
</protein>
<feature type="region of interest" description="Disordered" evidence="1">
    <location>
        <begin position="1"/>
        <end position="27"/>
    </location>
</feature>
<feature type="compositionally biased region" description="Acidic residues" evidence="1">
    <location>
        <begin position="1"/>
        <end position="18"/>
    </location>
</feature>
<dbReference type="InterPro" id="IPR013103">
    <property type="entry name" value="RVT_2"/>
</dbReference>
<dbReference type="InterPro" id="IPR043502">
    <property type="entry name" value="DNA/RNA_pol_sf"/>
</dbReference>
<comment type="caution">
    <text evidence="3">The sequence shown here is derived from an EMBL/GenBank/DDBJ whole genome shotgun (WGS) entry which is preliminary data.</text>
</comment>
<accession>A0A0J7KJ42</accession>
<dbReference type="EMBL" id="LBMM01006899">
    <property type="protein sequence ID" value="KMQ90226.1"/>
    <property type="molecule type" value="Genomic_DNA"/>
</dbReference>
<evidence type="ECO:0000259" key="2">
    <source>
        <dbReference type="Pfam" id="PF07727"/>
    </source>
</evidence>
<dbReference type="GO" id="GO:0071897">
    <property type="term" value="P:DNA biosynthetic process"/>
    <property type="evidence" value="ECO:0007669"/>
    <property type="project" value="UniProtKB-ARBA"/>
</dbReference>
<dbReference type="STRING" id="67767.A0A0J7KJ42"/>
<dbReference type="SUPFAM" id="SSF56672">
    <property type="entry name" value="DNA/RNA polymerases"/>
    <property type="match status" value="1"/>
</dbReference>
<dbReference type="Pfam" id="PF07727">
    <property type="entry name" value="RVT_2"/>
    <property type="match status" value="1"/>
</dbReference>
<dbReference type="PaxDb" id="67767-A0A0J7KJ42"/>